<protein>
    <submittedName>
        <fullName evidence="1">Uncharacterized protein</fullName>
    </submittedName>
</protein>
<dbReference type="SUPFAM" id="SSF47616">
    <property type="entry name" value="GST C-terminal domain-like"/>
    <property type="match status" value="1"/>
</dbReference>
<organism evidence="1 2">
    <name type="scientific">Ilex paraguariensis</name>
    <name type="common">yerba mate</name>
    <dbReference type="NCBI Taxonomy" id="185542"/>
    <lineage>
        <taxon>Eukaryota</taxon>
        <taxon>Viridiplantae</taxon>
        <taxon>Streptophyta</taxon>
        <taxon>Embryophyta</taxon>
        <taxon>Tracheophyta</taxon>
        <taxon>Spermatophyta</taxon>
        <taxon>Magnoliopsida</taxon>
        <taxon>eudicotyledons</taxon>
        <taxon>Gunneridae</taxon>
        <taxon>Pentapetalae</taxon>
        <taxon>asterids</taxon>
        <taxon>campanulids</taxon>
        <taxon>Aquifoliales</taxon>
        <taxon>Aquifoliaceae</taxon>
        <taxon>Ilex</taxon>
    </lineage>
</organism>
<sequence>CMMLGKRFWTSKGEDPEAAKKEFIGHLKLLERELENKPYFGGDTFGFVDDGVSDTNEQRYKFDDH</sequence>
<reference evidence="1 2" key="1">
    <citation type="submission" date="2024-02" db="EMBL/GenBank/DDBJ databases">
        <authorList>
            <person name="Vignale AGUSTIN F."/>
            <person name="Sosa J E."/>
            <person name="Modenutti C."/>
        </authorList>
    </citation>
    <scope>NUCLEOTIDE SEQUENCE [LARGE SCALE GENOMIC DNA]</scope>
</reference>
<feature type="non-terminal residue" evidence="1">
    <location>
        <position position="1"/>
    </location>
</feature>
<comment type="caution">
    <text evidence="1">The sequence shown here is derived from an EMBL/GenBank/DDBJ whole genome shotgun (WGS) entry which is preliminary data.</text>
</comment>
<dbReference type="EMBL" id="CAUOFW020003491">
    <property type="protein sequence ID" value="CAK9160271.1"/>
    <property type="molecule type" value="Genomic_DNA"/>
</dbReference>
<keyword evidence="2" id="KW-1185">Reference proteome</keyword>
<dbReference type="Proteomes" id="UP001642360">
    <property type="component" value="Unassembled WGS sequence"/>
</dbReference>
<dbReference type="InterPro" id="IPR036282">
    <property type="entry name" value="Glutathione-S-Trfase_C_sf"/>
</dbReference>
<accession>A0ABC8SWJ5</accession>
<proteinExistence type="predicted"/>
<dbReference type="Gene3D" id="1.20.1050.10">
    <property type="match status" value="1"/>
</dbReference>
<evidence type="ECO:0000313" key="2">
    <source>
        <dbReference type="Proteomes" id="UP001642360"/>
    </source>
</evidence>
<gene>
    <name evidence="1" type="ORF">ILEXP_LOCUS29013</name>
</gene>
<name>A0ABC8SWJ5_9AQUA</name>
<evidence type="ECO:0000313" key="1">
    <source>
        <dbReference type="EMBL" id="CAK9160271.1"/>
    </source>
</evidence>
<dbReference type="AlphaFoldDB" id="A0ABC8SWJ5"/>